<comment type="caution">
    <text evidence="1">The sequence shown here is derived from an EMBL/GenBank/DDBJ whole genome shotgun (WGS) entry which is preliminary data.</text>
</comment>
<organism evidence="1 2">
    <name type="scientific">Goodea atripinnis</name>
    <dbReference type="NCBI Taxonomy" id="208336"/>
    <lineage>
        <taxon>Eukaryota</taxon>
        <taxon>Metazoa</taxon>
        <taxon>Chordata</taxon>
        <taxon>Craniata</taxon>
        <taxon>Vertebrata</taxon>
        <taxon>Euteleostomi</taxon>
        <taxon>Actinopterygii</taxon>
        <taxon>Neopterygii</taxon>
        <taxon>Teleostei</taxon>
        <taxon>Neoteleostei</taxon>
        <taxon>Acanthomorphata</taxon>
        <taxon>Ovalentaria</taxon>
        <taxon>Atherinomorphae</taxon>
        <taxon>Cyprinodontiformes</taxon>
        <taxon>Goodeidae</taxon>
        <taxon>Goodea</taxon>
    </lineage>
</organism>
<protein>
    <submittedName>
        <fullName evidence="1">Uncharacterized protein</fullName>
    </submittedName>
</protein>
<keyword evidence="2" id="KW-1185">Reference proteome</keyword>
<sequence>MRSKNSKIASTPLLECAHAIKESSKTYCFLIDLLLQKLGAVVPEKNLEEIALCIFVFLLLDNFTSRNGTILFLIDMSTENKKFTCLSNFFSPRFFFFTFLKVNSKYPATAHHNSMCPLHQCSFNQFYSCAFSCCSTVAALIGTLK</sequence>
<accession>A0ABV0MJE7</accession>
<proteinExistence type="predicted"/>
<dbReference type="Proteomes" id="UP001476798">
    <property type="component" value="Unassembled WGS sequence"/>
</dbReference>
<reference evidence="1 2" key="1">
    <citation type="submission" date="2021-06" db="EMBL/GenBank/DDBJ databases">
        <authorList>
            <person name="Palmer J.M."/>
        </authorList>
    </citation>
    <scope>NUCLEOTIDE SEQUENCE [LARGE SCALE GENOMIC DNA]</scope>
    <source>
        <strain evidence="1 2">GA_2019</strain>
        <tissue evidence="1">Muscle</tissue>
    </source>
</reference>
<name>A0ABV0MJE7_9TELE</name>
<gene>
    <name evidence="1" type="ORF">GOODEAATRI_020510</name>
</gene>
<evidence type="ECO:0000313" key="1">
    <source>
        <dbReference type="EMBL" id="MEQ2159218.1"/>
    </source>
</evidence>
<evidence type="ECO:0000313" key="2">
    <source>
        <dbReference type="Proteomes" id="UP001476798"/>
    </source>
</evidence>
<dbReference type="EMBL" id="JAHRIO010001917">
    <property type="protein sequence ID" value="MEQ2159218.1"/>
    <property type="molecule type" value="Genomic_DNA"/>
</dbReference>